<evidence type="ECO:0000313" key="2">
    <source>
        <dbReference type="EMBL" id="KAL1882746.1"/>
    </source>
</evidence>
<feature type="compositionally biased region" description="Low complexity" evidence="1">
    <location>
        <begin position="117"/>
        <end position="139"/>
    </location>
</feature>
<proteinExistence type="predicted"/>
<keyword evidence="3" id="KW-1185">Reference proteome</keyword>
<comment type="caution">
    <text evidence="2">The sequence shown here is derived from an EMBL/GenBank/DDBJ whole genome shotgun (WGS) entry which is preliminary data.</text>
</comment>
<evidence type="ECO:0008006" key="4">
    <source>
        <dbReference type="Google" id="ProtNLM"/>
    </source>
</evidence>
<protein>
    <recommendedName>
        <fullName evidence="4">Clr5 domain-containing protein</fullName>
    </recommendedName>
</protein>
<sequence length="371" mass="42377">MFLSKEHSVQPLSFSWPRKDSLPSITELGIDPTQDAKGSTHALPHKHLQAAPILRESRNICDDSERLQQSSYLPRSAVRLPSFSELEAKIASVDPEWQWDRAALRRRSSCESNASVPSLAHSASGASSPASSPRTPPESLSTYTFHHLPQPYQYGAKFHLNSAPEYWFAQAKGFDSRSWYAHGGTSPPRHYRPSPVSPGTREVPRGQFRDRNGSVGKRPSVSKTPHINKEYTLEQNFWIIYNHVDLKKPWKEVEDEFGRHFGIKVKRTDGGLQSTYYRWNEECPVIDENGLLQYGEGEGYNRWGVKTYKAKVRGFGKVSLIDRYATEVAEAGYSWILPHDMMRARELAERRRPYREAFEAKKKARLQQSTD</sequence>
<dbReference type="Proteomes" id="UP001586593">
    <property type="component" value="Unassembled WGS sequence"/>
</dbReference>
<feature type="region of interest" description="Disordered" evidence="1">
    <location>
        <begin position="112"/>
        <end position="143"/>
    </location>
</feature>
<organism evidence="2 3">
    <name type="scientific">Phialemonium thermophilum</name>
    <dbReference type="NCBI Taxonomy" id="223376"/>
    <lineage>
        <taxon>Eukaryota</taxon>
        <taxon>Fungi</taxon>
        <taxon>Dikarya</taxon>
        <taxon>Ascomycota</taxon>
        <taxon>Pezizomycotina</taxon>
        <taxon>Sordariomycetes</taxon>
        <taxon>Sordariomycetidae</taxon>
        <taxon>Cephalothecales</taxon>
        <taxon>Cephalothecaceae</taxon>
        <taxon>Phialemonium</taxon>
    </lineage>
</organism>
<gene>
    <name evidence="2" type="ORF">VTK73DRAFT_871</name>
</gene>
<name>A0ABR3Y4C0_9PEZI</name>
<evidence type="ECO:0000256" key="1">
    <source>
        <dbReference type="SAM" id="MobiDB-lite"/>
    </source>
</evidence>
<evidence type="ECO:0000313" key="3">
    <source>
        <dbReference type="Proteomes" id="UP001586593"/>
    </source>
</evidence>
<dbReference type="EMBL" id="JAZHXJ010000012">
    <property type="protein sequence ID" value="KAL1882746.1"/>
    <property type="molecule type" value="Genomic_DNA"/>
</dbReference>
<accession>A0ABR3Y4C0</accession>
<reference evidence="2 3" key="1">
    <citation type="journal article" date="2024" name="Commun. Biol.">
        <title>Comparative genomic analysis of thermophilic fungi reveals convergent evolutionary adaptations and gene losses.</title>
        <authorList>
            <person name="Steindorff A.S."/>
            <person name="Aguilar-Pontes M.V."/>
            <person name="Robinson A.J."/>
            <person name="Andreopoulos B."/>
            <person name="LaButti K."/>
            <person name="Kuo A."/>
            <person name="Mondo S."/>
            <person name="Riley R."/>
            <person name="Otillar R."/>
            <person name="Haridas S."/>
            <person name="Lipzen A."/>
            <person name="Grimwood J."/>
            <person name="Schmutz J."/>
            <person name="Clum A."/>
            <person name="Reid I.D."/>
            <person name="Moisan M.C."/>
            <person name="Butler G."/>
            <person name="Nguyen T.T.M."/>
            <person name="Dewar K."/>
            <person name="Conant G."/>
            <person name="Drula E."/>
            <person name="Henrissat B."/>
            <person name="Hansel C."/>
            <person name="Singer S."/>
            <person name="Hutchinson M.I."/>
            <person name="de Vries R.P."/>
            <person name="Natvig D.O."/>
            <person name="Powell A.J."/>
            <person name="Tsang A."/>
            <person name="Grigoriev I.V."/>
        </authorList>
    </citation>
    <scope>NUCLEOTIDE SEQUENCE [LARGE SCALE GENOMIC DNA]</scope>
    <source>
        <strain evidence="2 3">ATCC 24622</strain>
    </source>
</reference>
<feature type="compositionally biased region" description="Basic and acidic residues" evidence="1">
    <location>
        <begin position="202"/>
        <end position="212"/>
    </location>
</feature>
<feature type="region of interest" description="Disordered" evidence="1">
    <location>
        <begin position="183"/>
        <end position="223"/>
    </location>
</feature>